<feature type="signal peptide" evidence="1">
    <location>
        <begin position="1"/>
        <end position="21"/>
    </location>
</feature>
<keyword evidence="3" id="KW-1185">Reference proteome</keyword>
<dbReference type="EMBL" id="CP046565">
    <property type="protein sequence ID" value="QJD28582.1"/>
    <property type="molecule type" value="Genomic_DNA"/>
</dbReference>
<evidence type="ECO:0000313" key="3">
    <source>
        <dbReference type="Proteomes" id="UP000503004"/>
    </source>
</evidence>
<dbReference type="Pfam" id="PF14366">
    <property type="entry name" value="DUF4410"/>
    <property type="match status" value="1"/>
</dbReference>
<dbReference type="Proteomes" id="UP000503004">
    <property type="component" value="Chromosome"/>
</dbReference>
<gene>
    <name evidence="2" type="ORF">GNH96_00425</name>
</gene>
<evidence type="ECO:0000256" key="1">
    <source>
        <dbReference type="SAM" id="SignalP"/>
    </source>
</evidence>
<dbReference type="InterPro" id="IPR025522">
    <property type="entry name" value="DUF4410"/>
</dbReference>
<feature type="chain" id="PRO_5032654653" evidence="1">
    <location>
        <begin position="22"/>
        <end position="260"/>
    </location>
</feature>
<sequence>MKRRISLSLLVCLAVAGIALGGCSSDRSRKFLGGVEVRNEQLGAVKPGEGPRTVYVADFALDAENIQGDPGVRGLLPGQSQSQRPGLLGGLGQRLRKPFGPGSPGDQAREIVDTMAAALVKSLSDKGLPAQRIASTAGALPRDGWLVQGMFTEVDEGSRLERAVIGFGAGATAMDVQVGVSDLAGKDPRQPFIVFGTVKDPSKMPGAVVTMNPYVAAAKFVMEKNATGKDIEKTAEQIVGEILKYRRKFEDEARANRAAR</sequence>
<proteinExistence type="predicted"/>
<organism evidence="2 3">
    <name type="scientific">Methylococcus geothermalis</name>
    <dbReference type="NCBI Taxonomy" id="2681310"/>
    <lineage>
        <taxon>Bacteria</taxon>
        <taxon>Pseudomonadati</taxon>
        <taxon>Pseudomonadota</taxon>
        <taxon>Gammaproteobacteria</taxon>
        <taxon>Methylococcales</taxon>
        <taxon>Methylococcaceae</taxon>
        <taxon>Methylococcus</taxon>
    </lineage>
</organism>
<protein>
    <submittedName>
        <fullName evidence="2">DUF4410 domain-containing protein</fullName>
    </submittedName>
</protein>
<dbReference type="PROSITE" id="PS51257">
    <property type="entry name" value="PROKAR_LIPOPROTEIN"/>
    <property type="match status" value="1"/>
</dbReference>
<name>A0A858Q417_9GAMM</name>
<keyword evidence="1" id="KW-0732">Signal</keyword>
<accession>A0A858Q417</accession>
<dbReference type="AlphaFoldDB" id="A0A858Q417"/>
<dbReference type="RefSeq" id="WP_169601270.1">
    <property type="nucleotide sequence ID" value="NZ_CP046565.1"/>
</dbReference>
<dbReference type="KEGG" id="metu:GNH96_00425"/>
<reference evidence="3" key="1">
    <citation type="submission" date="2019-12" db="EMBL/GenBank/DDBJ databases">
        <authorList>
            <person name="Awala S.I."/>
            <person name="Rhee S.K."/>
        </authorList>
    </citation>
    <scope>NUCLEOTIDE SEQUENCE [LARGE SCALE GENOMIC DNA]</scope>
    <source>
        <strain evidence="3">IM1</strain>
    </source>
</reference>
<evidence type="ECO:0000313" key="2">
    <source>
        <dbReference type="EMBL" id="QJD28582.1"/>
    </source>
</evidence>